<dbReference type="Pfam" id="PF13416">
    <property type="entry name" value="SBP_bac_8"/>
    <property type="match status" value="1"/>
</dbReference>
<keyword evidence="6" id="KW-1185">Reference proteome</keyword>
<accession>A0A1H6IDE1</accession>
<evidence type="ECO:0000256" key="1">
    <source>
        <dbReference type="ARBA" id="ARBA00004418"/>
    </source>
</evidence>
<dbReference type="SUPFAM" id="SSF53850">
    <property type="entry name" value="Periplasmic binding protein-like II"/>
    <property type="match status" value="1"/>
</dbReference>
<gene>
    <name evidence="5" type="ORF">SAMN05216447_102286</name>
</gene>
<evidence type="ECO:0000256" key="3">
    <source>
        <dbReference type="ARBA" id="ARBA00022729"/>
    </source>
</evidence>
<name>A0A1H6IDE1_9ACTN</name>
<dbReference type="Proteomes" id="UP000199135">
    <property type="component" value="Unassembled WGS sequence"/>
</dbReference>
<keyword evidence="4" id="KW-0574">Periplasm</keyword>
<comment type="caution">
    <text evidence="5">The sequence shown here is derived from an EMBL/GenBank/DDBJ whole genome shotgun (WGS) entry which is preliminary data.</text>
</comment>
<evidence type="ECO:0000256" key="4">
    <source>
        <dbReference type="ARBA" id="ARBA00022764"/>
    </source>
</evidence>
<proteinExistence type="predicted"/>
<evidence type="ECO:0000313" key="5">
    <source>
        <dbReference type="EMBL" id="SEH45148.1"/>
    </source>
</evidence>
<dbReference type="RefSeq" id="WP_078687156.1">
    <property type="nucleotide sequence ID" value="NZ_FNWT01000002.1"/>
</dbReference>
<dbReference type="InterPro" id="IPR001188">
    <property type="entry name" value="Sperm_putr-bd"/>
</dbReference>
<reference evidence="5 6" key="1">
    <citation type="submission" date="2016-10" db="EMBL/GenBank/DDBJ databases">
        <authorList>
            <person name="Varghese N."/>
            <person name="Submissions S."/>
        </authorList>
    </citation>
    <scope>NUCLEOTIDE SEQUENCE [LARGE SCALE GENOMIC DNA]</scope>
    <source>
        <strain evidence="5 6">WCP15</strain>
    </source>
</reference>
<keyword evidence="3" id="KW-0732">Signal</keyword>
<dbReference type="Gene3D" id="3.40.190.10">
    <property type="entry name" value="Periplasmic binding protein-like II"/>
    <property type="match status" value="2"/>
</dbReference>
<dbReference type="PROSITE" id="PS51257">
    <property type="entry name" value="PROKAR_LIPOPROTEIN"/>
    <property type="match status" value="1"/>
</dbReference>
<dbReference type="CDD" id="cd13590">
    <property type="entry name" value="PBP2_PotD_PotF_like"/>
    <property type="match status" value="1"/>
</dbReference>
<organism evidence="5 6">
    <name type="scientific">Parafannyhessea umbonata</name>
    <dbReference type="NCBI Taxonomy" id="604330"/>
    <lineage>
        <taxon>Bacteria</taxon>
        <taxon>Bacillati</taxon>
        <taxon>Actinomycetota</taxon>
        <taxon>Coriobacteriia</taxon>
        <taxon>Coriobacteriales</taxon>
        <taxon>Atopobiaceae</taxon>
        <taxon>Parafannyhessea</taxon>
    </lineage>
</organism>
<evidence type="ECO:0000256" key="2">
    <source>
        <dbReference type="ARBA" id="ARBA00022448"/>
    </source>
</evidence>
<keyword evidence="2" id="KW-0813">Transport</keyword>
<dbReference type="EMBL" id="FNWT01000002">
    <property type="protein sequence ID" value="SEH45148.1"/>
    <property type="molecule type" value="Genomic_DNA"/>
</dbReference>
<comment type="subcellular location">
    <subcellularLocation>
        <location evidence="1">Periplasm</location>
    </subcellularLocation>
</comment>
<dbReference type="PRINTS" id="PR00909">
    <property type="entry name" value="SPERMDNBNDNG"/>
</dbReference>
<sequence>MFRPNAYLSRSQFLSLAGGSALGALNAGLLSGCGSTISTSGSSDSGSSDGGSKVLNLYTWQEYVPPKVVEGFQEETGITINYSYFSTCEEMLAKLEATGGADYDVILTTDYSIKIAADEGLLQKIDAPKLSNLKNVDPRLQKQYFDPDGDLSIPYWISSAAILFNPARTNLSFESFADLADPSLAGNVVVTDSERDIIGTAIVVSGGDFNTQDVNVIKGSKEFLDRLRPSIKAFNTDSPEFVVTNGDAIASYHTGAQAVAGVLADPSLKFTYPKESTTLGIDAFVVPSQAPNLDNVYTFLDYVLRPEVAATAVEHTHYHNSNIGDGFKEGIQEYVDQNSVAIIPDEILDNYQLNQSLTADAQKAYDDLWTEFKQGA</sequence>
<dbReference type="PANTHER" id="PTHR30222:SF17">
    <property type="entry name" value="SPERMIDINE_PUTRESCINE-BINDING PERIPLASMIC PROTEIN"/>
    <property type="match status" value="1"/>
</dbReference>
<dbReference type="PANTHER" id="PTHR30222">
    <property type="entry name" value="SPERMIDINE/PUTRESCINE-BINDING PERIPLASMIC PROTEIN"/>
    <property type="match status" value="1"/>
</dbReference>
<dbReference type="InterPro" id="IPR006059">
    <property type="entry name" value="SBP"/>
</dbReference>
<evidence type="ECO:0000313" key="6">
    <source>
        <dbReference type="Proteomes" id="UP000199135"/>
    </source>
</evidence>
<protein>
    <submittedName>
        <fullName evidence="5">Spermidine/putrescine transport system substrate-binding protein</fullName>
    </submittedName>
</protein>